<dbReference type="InterPro" id="IPR045076">
    <property type="entry name" value="MutS"/>
</dbReference>
<evidence type="ECO:0000313" key="6">
    <source>
        <dbReference type="EMBL" id="MDR6225440.1"/>
    </source>
</evidence>
<gene>
    <name evidence="6" type="ORF">JOE21_001438</name>
</gene>
<dbReference type="PANTHER" id="PTHR11361">
    <property type="entry name" value="DNA MISMATCH REPAIR PROTEIN MUTS FAMILY MEMBER"/>
    <property type="match status" value="1"/>
</dbReference>
<name>A0ABU1IKY8_9BACL</name>
<protein>
    <submittedName>
        <fullName evidence="6">DNA mismatch repair ATPase MutS</fullName>
    </submittedName>
</protein>
<accession>A0ABU1IKY8</accession>
<dbReference type="EMBL" id="JAVDQG010000003">
    <property type="protein sequence ID" value="MDR6225440.1"/>
    <property type="molecule type" value="Genomic_DNA"/>
</dbReference>
<dbReference type="InterPro" id="IPR036187">
    <property type="entry name" value="DNA_mismatch_repair_MutS_sf"/>
</dbReference>
<evidence type="ECO:0000256" key="2">
    <source>
        <dbReference type="ARBA" id="ARBA00022840"/>
    </source>
</evidence>
<keyword evidence="2" id="KW-0067">ATP-binding</keyword>
<keyword evidence="7" id="KW-1185">Reference proteome</keyword>
<keyword evidence="3" id="KW-0238">DNA-binding</keyword>
<dbReference type="SUPFAM" id="SSF48334">
    <property type="entry name" value="DNA repair protein MutS, domain III"/>
    <property type="match status" value="1"/>
</dbReference>
<evidence type="ECO:0000313" key="7">
    <source>
        <dbReference type="Proteomes" id="UP001185012"/>
    </source>
</evidence>
<keyword evidence="4" id="KW-0175">Coiled coil</keyword>
<feature type="coiled-coil region" evidence="4">
    <location>
        <begin position="234"/>
        <end position="261"/>
    </location>
</feature>
<organism evidence="6 7">
    <name type="scientific">Desmospora profundinema</name>
    <dbReference type="NCBI Taxonomy" id="1571184"/>
    <lineage>
        <taxon>Bacteria</taxon>
        <taxon>Bacillati</taxon>
        <taxon>Bacillota</taxon>
        <taxon>Bacilli</taxon>
        <taxon>Bacillales</taxon>
        <taxon>Thermoactinomycetaceae</taxon>
        <taxon>Desmospora</taxon>
    </lineage>
</organism>
<dbReference type="PANTHER" id="PTHR11361:SF34">
    <property type="entry name" value="DNA MISMATCH REPAIR PROTEIN MSH1, MITOCHONDRIAL"/>
    <property type="match status" value="1"/>
</dbReference>
<dbReference type="InterPro" id="IPR000432">
    <property type="entry name" value="DNA_mismatch_repair_MutS_C"/>
</dbReference>
<dbReference type="InterPro" id="IPR027417">
    <property type="entry name" value="P-loop_NTPase"/>
</dbReference>
<sequence length="545" mass="61408">MPWMDNQSRRALRWAEIWDRFRPLTPMGQRAKKALSPFMPTEVATWECHLDEQERCLKRAEQDPDWESRVGESLSRIPDVEPVVTQLERGGVPPIVGWFRLKALVWHGRKLAAEWPLGERESILRDRKAWEAVWRIVNPGPVAQPSFALDDALDPRLSSLRRKVAQWERERMDAEEERAREVERQHHVRRNRDGEWIVERESVPYRALLSDPRVERVRETPFEGVFRPLGTDRGRQAFSRRQQAEEELEQVEQEVLASLAEQMRPHLHNLRQMLLEVVRIDLQWARIQTAREWNGIRPRLDADAFRLEGAVHPLTASALARQGRTFTPLDVTIDRGATVVIGPNMGGKTMAIKTVGLIAALGQFGFFVPARSCRMPLVSWIRAVIGDGQDERDGLSTFAAEVVRVAEGMNRTDGGLLLLDEVGRGTNPDEGAALAAAVAEALAASPFWSFQSTHFREVLEVAGIRIYRTAGLKNPHTWKDDGGVSVDYRLLPGAGEGVPRQALLIAEGLGLAPNVLEGARRRIKGTLLREEEGDGSQTAVGRKSD</sequence>
<dbReference type="SMART" id="SM00534">
    <property type="entry name" value="MUTSac"/>
    <property type="match status" value="1"/>
</dbReference>
<dbReference type="Pfam" id="PF00488">
    <property type="entry name" value="MutS_V"/>
    <property type="match status" value="1"/>
</dbReference>
<reference evidence="6 7" key="1">
    <citation type="submission" date="2023-07" db="EMBL/GenBank/DDBJ databases">
        <title>Genomic Encyclopedia of Type Strains, Phase IV (KMG-IV): sequencing the most valuable type-strain genomes for metagenomic binning, comparative biology and taxonomic classification.</title>
        <authorList>
            <person name="Goeker M."/>
        </authorList>
    </citation>
    <scope>NUCLEOTIDE SEQUENCE [LARGE SCALE GENOMIC DNA]</scope>
    <source>
        <strain evidence="6 7">DSM 45903</strain>
    </source>
</reference>
<feature type="domain" description="DNA mismatch repair proteins mutS family" evidence="5">
    <location>
        <begin position="336"/>
        <end position="524"/>
    </location>
</feature>
<proteinExistence type="predicted"/>
<evidence type="ECO:0000256" key="3">
    <source>
        <dbReference type="ARBA" id="ARBA00023125"/>
    </source>
</evidence>
<dbReference type="Gene3D" id="3.40.50.300">
    <property type="entry name" value="P-loop containing nucleotide triphosphate hydrolases"/>
    <property type="match status" value="1"/>
</dbReference>
<evidence type="ECO:0000259" key="5">
    <source>
        <dbReference type="SMART" id="SM00534"/>
    </source>
</evidence>
<dbReference type="Proteomes" id="UP001185012">
    <property type="component" value="Unassembled WGS sequence"/>
</dbReference>
<evidence type="ECO:0000256" key="4">
    <source>
        <dbReference type="SAM" id="Coils"/>
    </source>
</evidence>
<dbReference type="SUPFAM" id="SSF52540">
    <property type="entry name" value="P-loop containing nucleoside triphosphate hydrolases"/>
    <property type="match status" value="1"/>
</dbReference>
<evidence type="ECO:0000256" key="1">
    <source>
        <dbReference type="ARBA" id="ARBA00022741"/>
    </source>
</evidence>
<keyword evidence="1" id="KW-0547">Nucleotide-binding</keyword>
<comment type="caution">
    <text evidence="6">The sequence shown here is derived from an EMBL/GenBank/DDBJ whole genome shotgun (WGS) entry which is preliminary data.</text>
</comment>
<feature type="coiled-coil region" evidence="4">
    <location>
        <begin position="157"/>
        <end position="185"/>
    </location>
</feature>